<proteinExistence type="predicted"/>
<sequence length="41" mass="4825">MQRCVYAIPSHPLHSIDEMIKLEKDVQESRVSPADFRKKLQ</sequence>
<name>A0A392QP22_9FABA</name>
<accession>A0A392QP22</accession>
<evidence type="ECO:0000313" key="2">
    <source>
        <dbReference type="Proteomes" id="UP000265520"/>
    </source>
</evidence>
<comment type="caution">
    <text evidence="1">The sequence shown here is derived from an EMBL/GenBank/DDBJ whole genome shotgun (WGS) entry which is preliminary data.</text>
</comment>
<keyword evidence="2" id="KW-1185">Reference proteome</keyword>
<evidence type="ECO:0000313" key="1">
    <source>
        <dbReference type="EMBL" id="MCI25612.1"/>
    </source>
</evidence>
<dbReference type="EMBL" id="LXQA010148226">
    <property type="protein sequence ID" value="MCI25612.1"/>
    <property type="molecule type" value="Genomic_DNA"/>
</dbReference>
<dbReference type="Proteomes" id="UP000265520">
    <property type="component" value="Unassembled WGS sequence"/>
</dbReference>
<feature type="non-terminal residue" evidence="1">
    <location>
        <position position="41"/>
    </location>
</feature>
<dbReference type="AlphaFoldDB" id="A0A392QP22"/>
<protein>
    <submittedName>
        <fullName evidence="1">DNA polymerase alpha catalytic subunit-like</fullName>
    </submittedName>
</protein>
<organism evidence="1 2">
    <name type="scientific">Trifolium medium</name>
    <dbReference type="NCBI Taxonomy" id="97028"/>
    <lineage>
        <taxon>Eukaryota</taxon>
        <taxon>Viridiplantae</taxon>
        <taxon>Streptophyta</taxon>
        <taxon>Embryophyta</taxon>
        <taxon>Tracheophyta</taxon>
        <taxon>Spermatophyta</taxon>
        <taxon>Magnoliopsida</taxon>
        <taxon>eudicotyledons</taxon>
        <taxon>Gunneridae</taxon>
        <taxon>Pentapetalae</taxon>
        <taxon>rosids</taxon>
        <taxon>fabids</taxon>
        <taxon>Fabales</taxon>
        <taxon>Fabaceae</taxon>
        <taxon>Papilionoideae</taxon>
        <taxon>50 kb inversion clade</taxon>
        <taxon>NPAAA clade</taxon>
        <taxon>Hologalegina</taxon>
        <taxon>IRL clade</taxon>
        <taxon>Trifolieae</taxon>
        <taxon>Trifolium</taxon>
    </lineage>
</organism>
<reference evidence="1 2" key="1">
    <citation type="journal article" date="2018" name="Front. Plant Sci.">
        <title>Red Clover (Trifolium pratense) and Zigzag Clover (T. medium) - A Picture of Genomic Similarities and Differences.</title>
        <authorList>
            <person name="Dluhosova J."/>
            <person name="Istvanek J."/>
            <person name="Nedelnik J."/>
            <person name="Repkova J."/>
        </authorList>
    </citation>
    <scope>NUCLEOTIDE SEQUENCE [LARGE SCALE GENOMIC DNA]</scope>
    <source>
        <strain evidence="2">cv. 10/8</strain>
        <tissue evidence="1">Leaf</tissue>
    </source>
</reference>